<proteinExistence type="predicted"/>
<dbReference type="Proteomes" id="UP000178425">
    <property type="component" value="Unassembled WGS sequence"/>
</dbReference>
<dbReference type="GO" id="GO:0003887">
    <property type="term" value="F:DNA-directed DNA polymerase activity"/>
    <property type="evidence" value="ECO:0007669"/>
    <property type="project" value="UniProtKB-KW"/>
</dbReference>
<dbReference type="InterPro" id="IPR005790">
    <property type="entry name" value="DNA_polIII_delta"/>
</dbReference>
<evidence type="ECO:0000256" key="2">
    <source>
        <dbReference type="ARBA" id="ARBA00022695"/>
    </source>
</evidence>
<gene>
    <name evidence="5" type="ORF">A2W54_01005</name>
</gene>
<dbReference type="SUPFAM" id="SSF52540">
    <property type="entry name" value="P-loop containing nucleoside triphosphate hydrolases"/>
    <property type="match status" value="1"/>
</dbReference>
<dbReference type="InterPro" id="IPR027417">
    <property type="entry name" value="P-loop_NTPase"/>
</dbReference>
<evidence type="ECO:0000313" key="6">
    <source>
        <dbReference type="Proteomes" id="UP000178425"/>
    </source>
</evidence>
<protein>
    <submittedName>
        <fullName evidence="5">Uncharacterized protein</fullName>
    </submittedName>
</protein>
<dbReference type="EMBL" id="MFHI01000010">
    <property type="protein sequence ID" value="OGF79112.1"/>
    <property type="molecule type" value="Genomic_DNA"/>
</dbReference>
<organism evidence="5 6">
    <name type="scientific">Candidatus Giovannonibacteria bacterium RIFCSPHIGHO2_02_43_13</name>
    <dbReference type="NCBI Taxonomy" id="1798330"/>
    <lineage>
        <taxon>Bacteria</taxon>
        <taxon>Candidatus Giovannoniibacteriota</taxon>
    </lineage>
</organism>
<dbReference type="PANTHER" id="PTHR34388:SF1">
    <property type="entry name" value="DNA POLYMERASE III SUBUNIT DELTA"/>
    <property type="match status" value="1"/>
</dbReference>
<dbReference type="AlphaFoldDB" id="A0A1F5WTZ7"/>
<dbReference type="GO" id="GO:0003677">
    <property type="term" value="F:DNA binding"/>
    <property type="evidence" value="ECO:0007669"/>
    <property type="project" value="InterPro"/>
</dbReference>
<sequence length="289" mass="33320">MIYFLRGVNSYTAIKKINEFKEAFKKKNESFLIEELDGETDEISEAQFFSMLGQESLFAEKRLVIFKNIFSKNEAFAELFTKNAGTLKKSRDIFVFWENAPKNEISAVFEKYSEKVQEVGLLKFPALDKWLEKRSKEMGLGLNKDERALMIEEAGEGAEWALEGELEKLVLEKPQQGTSQDLASATARARGIFQQKNIRVLPKYPAKADAQSPFVFVEKMFGPRALLAVKELSLSGQDIQRFIYVLLWKLKQKRMYSAYFEGIKAESQMRRDPKNSEEILERFISSIKT</sequence>
<evidence type="ECO:0000256" key="3">
    <source>
        <dbReference type="ARBA" id="ARBA00022705"/>
    </source>
</evidence>
<name>A0A1F5WTZ7_9BACT</name>
<dbReference type="GO" id="GO:0009360">
    <property type="term" value="C:DNA polymerase III complex"/>
    <property type="evidence" value="ECO:0007669"/>
    <property type="project" value="TreeGrafter"/>
</dbReference>
<keyword evidence="2" id="KW-0548">Nucleotidyltransferase</keyword>
<accession>A0A1F5WTZ7</accession>
<dbReference type="GO" id="GO:0006261">
    <property type="term" value="P:DNA-templated DNA replication"/>
    <property type="evidence" value="ECO:0007669"/>
    <property type="project" value="TreeGrafter"/>
</dbReference>
<keyword evidence="4" id="KW-0239">DNA-directed DNA polymerase</keyword>
<evidence type="ECO:0000256" key="1">
    <source>
        <dbReference type="ARBA" id="ARBA00022679"/>
    </source>
</evidence>
<evidence type="ECO:0000256" key="4">
    <source>
        <dbReference type="ARBA" id="ARBA00022932"/>
    </source>
</evidence>
<evidence type="ECO:0000313" key="5">
    <source>
        <dbReference type="EMBL" id="OGF79112.1"/>
    </source>
</evidence>
<keyword evidence="1" id="KW-0808">Transferase</keyword>
<keyword evidence="3" id="KW-0235">DNA replication</keyword>
<dbReference type="Gene3D" id="3.40.50.300">
    <property type="entry name" value="P-loop containing nucleotide triphosphate hydrolases"/>
    <property type="match status" value="1"/>
</dbReference>
<dbReference type="PANTHER" id="PTHR34388">
    <property type="entry name" value="DNA POLYMERASE III SUBUNIT DELTA"/>
    <property type="match status" value="1"/>
</dbReference>
<reference evidence="5 6" key="1">
    <citation type="journal article" date="2016" name="Nat. Commun.">
        <title>Thousands of microbial genomes shed light on interconnected biogeochemical processes in an aquifer system.</title>
        <authorList>
            <person name="Anantharaman K."/>
            <person name="Brown C.T."/>
            <person name="Hug L.A."/>
            <person name="Sharon I."/>
            <person name="Castelle C.J."/>
            <person name="Probst A.J."/>
            <person name="Thomas B.C."/>
            <person name="Singh A."/>
            <person name="Wilkins M.J."/>
            <person name="Karaoz U."/>
            <person name="Brodie E.L."/>
            <person name="Williams K.H."/>
            <person name="Hubbard S.S."/>
            <person name="Banfield J.F."/>
        </authorList>
    </citation>
    <scope>NUCLEOTIDE SEQUENCE [LARGE SCALE GENOMIC DNA]</scope>
</reference>
<comment type="caution">
    <text evidence="5">The sequence shown here is derived from an EMBL/GenBank/DDBJ whole genome shotgun (WGS) entry which is preliminary data.</text>
</comment>